<dbReference type="PROSITE" id="PS50893">
    <property type="entry name" value="ABC_TRANSPORTER_2"/>
    <property type="match status" value="1"/>
</dbReference>
<name>A0A9W6GNJ6_9FUSO</name>
<dbReference type="InterPro" id="IPR051782">
    <property type="entry name" value="ABC_Transporter_VariousFunc"/>
</dbReference>
<dbReference type="InterPro" id="IPR003593">
    <property type="entry name" value="AAA+_ATPase"/>
</dbReference>
<dbReference type="InterPro" id="IPR027417">
    <property type="entry name" value="P-loop_NTPase"/>
</dbReference>
<keyword evidence="6" id="KW-1185">Reference proteome</keyword>
<evidence type="ECO:0000313" key="6">
    <source>
        <dbReference type="Proteomes" id="UP001144471"/>
    </source>
</evidence>
<dbReference type="SMART" id="SM00382">
    <property type="entry name" value="AAA"/>
    <property type="match status" value="1"/>
</dbReference>
<keyword evidence="3" id="KW-0067">ATP-binding</keyword>
<dbReference type="InterPro" id="IPR017871">
    <property type="entry name" value="ABC_transporter-like_CS"/>
</dbReference>
<dbReference type="CDD" id="cd03230">
    <property type="entry name" value="ABC_DR_subfamily_A"/>
    <property type="match status" value="1"/>
</dbReference>
<dbReference type="SUPFAM" id="SSF52540">
    <property type="entry name" value="P-loop containing nucleoside triphosphate hydrolases"/>
    <property type="match status" value="1"/>
</dbReference>
<evidence type="ECO:0000313" key="5">
    <source>
        <dbReference type="EMBL" id="GLI57667.1"/>
    </source>
</evidence>
<organism evidence="5 6">
    <name type="scientific">Propionigenium maris DSM 9537</name>
    <dbReference type="NCBI Taxonomy" id="1123000"/>
    <lineage>
        <taxon>Bacteria</taxon>
        <taxon>Fusobacteriati</taxon>
        <taxon>Fusobacteriota</taxon>
        <taxon>Fusobacteriia</taxon>
        <taxon>Fusobacteriales</taxon>
        <taxon>Fusobacteriaceae</taxon>
        <taxon>Propionigenium</taxon>
    </lineage>
</organism>
<evidence type="ECO:0000256" key="2">
    <source>
        <dbReference type="ARBA" id="ARBA00022741"/>
    </source>
</evidence>
<protein>
    <recommendedName>
        <fullName evidence="4">ABC transporter domain-containing protein</fullName>
    </recommendedName>
</protein>
<feature type="domain" description="ABC transporter" evidence="4">
    <location>
        <begin position="19"/>
        <end position="250"/>
    </location>
</feature>
<dbReference type="GO" id="GO:0005524">
    <property type="term" value="F:ATP binding"/>
    <property type="evidence" value="ECO:0007669"/>
    <property type="project" value="UniProtKB-KW"/>
</dbReference>
<accession>A0A9W6GNJ6</accession>
<gene>
    <name evidence="5" type="ORF">PM10SUCC1_31810</name>
</gene>
<comment type="caution">
    <text evidence="5">The sequence shown here is derived from an EMBL/GenBank/DDBJ whole genome shotgun (WGS) entry which is preliminary data.</text>
</comment>
<dbReference type="PANTHER" id="PTHR42939:SF1">
    <property type="entry name" value="ABC TRANSPORTER ATP-BINDING PROTEIN ALBC-RELATED"/>
    <property type="match status" value="1"/>
</dbReference>
<sequence>MEMEKGTSVIKVDNLTVRYKEKDIWKGIKGGRYKRGIEDISFEVKKGEVFSIIGLNGAGKTSTMKCILGLIDPDEGRVSVFGKEKLKSTDFERIGYLPEISYYPKSMRLKDLMMYYCELYNMPKEKAKIRTEEVLTELGIYGRINDRLEGFSKGMLQKVGLAQAVINDPEILFLDEPMSGLDPLARQGVVDLIKGMRDRGTTVFFNTHILADVADIGDRIAIIHEGKLVEVICMEDMRREHTYKMDIEVCEGDGRCRTEIVKREGLNDKLEELIKKGDRILHLEREEFSLKEYFIGSIGGTENE</sequence>
<dbReference type="Gene3D" id="3.40.50.300">
    <property type="entry name" value="P-loop containing nucleotide triphosphate hydrolases"/>
    <property type="match status" value="1"/>
</dbReference>
<dbReference type="AlphaFoldDB" id="A0A9W6GNJ6"/>
<keyword evidence="2" id="KW-0547">Nucleotide-binding</keyword>
<dbReference type="PANTHER" id="PTHR42939">
    <property type="entry name" value="ABC TRANSPORTER ATP-BINDING PROTEIN ALBC-RELATED"/>
    <property type="match status" value="1"/>
</dbReference>
<proteinExistence type="predicted"/>
<keyword evidence="1" id="KW-0813">Transport</keyword>
<reference evidence="5" key="1">
    <citation type="submission" date="2022-12" db="EMBL/GenBank/DDBJ databases">
        <title>Reference genome sequencing for broad-spectrum identification of bacterial and archaeal isolates by mass spectrometry.</title>
        <authorList>
            <person name="Sekiguchi Y."/>
            <person name="Tourlousse D.M."/>
        </authorList>
    </citation>
    <scope>NUCLEOTIDE SEQUENCE</scope>
    <source>
        <strain evidence="5">10succ1</strain>
    </source>
</reference>
<evidence type="ECO:0000259" key="4">
    <source>
        <dbReference type="PROSITE" id="PS50893"/>
    </source>
</evidence>
<dbReference type="EMBL" id="BSDY01000022">
    <property type="protein sequence ID" value="GLI57667.1"/>
    <property type="molecule type" value="Genomic_DNA"/>
</dbReference>
<evidence type="ECO:0000256" key="3">
    <source>
        <dbReference type="ARBA" id="ARBA00022840"/>
    </source>
</evidence>
<dbReference type="InterPro" id="IPR003439">
    <property type="entry name" value="ABC_transporter-like_ATP-bd"/>
</dbReference>
<dbReference type="PROSITE" id="PS00211">
    <property type="entry name" value="ABC_TRANSPORTER_1"/>
    <property type="match status" value="1"/>
</dbReference>
<dbReference type="Proteomes" id="UP001144471">
    <property type="component" value="Unassembled WGS sequence"/>
</dbReference>
<dbReference type="Pfam" id="PF00005">
    <property type="entry name" value="ABC_tran"/>
    <property type="match status" value="1"/>
</dbReference>
<dbReference type="GO" id="GO:0016887">
    <property type="term" value="F:ATP hydrolysis activity"/>
    <property type="evidence" value="ECO:0007669"/>
    <property type="project" value="InterPro"/>
</dbReference>
<evidence type="ECO:0000256" key="1">
    <source>
        <dbReference type="ARBA" id="ARBA00022448"/>
    </source>
</evidence>